<dbReference type="GO" id="GO:0003735">
    <property type="term" value="F:structural constituent of ribosome"/>
    <property type="evidence" value="ECO:0007669"/>
    <property type="project" value="InterPro"/>
</dbReference>
<dbReference type="HOGENOM" id="CLU_131047_2_1_0"/>
<dbReference type="EMBL" id="FP565575">
    <property type="protein sequence ID" value="CBE67633.1"/>
    <property type="molecule type" value="Genomic_DNA"/>
</dbReference>
<feature type="domain" description="Large ribosomal subunit protein uL30-like ferredoxin-like fold" evidence="7">
    <location>
        <begin position="5"/>
        <end position="55"/>
    </location>
</feature>
<dbReference type="AlphaFoldDB" id="D5MKI6"/>
<gene>
    <name evidence="8" type="primary">rpmD</name>
    <name evidence="8" type="ORF">DAMO_0557</name>
</gene>
<dbReference type="PIRSF" id="PIRSF002211">
    <property type="entry name" value="Ribosomal_L30_bac-type"/>
    <property type="match status" value="1"/>
</dbReference>
<keyword evidence="4 6" id="KW-0687">Ribonucleoprotein</keyword>
<reference evidence="8 9" key="1">
    <citation type="journal article" date="2010" name="Nature">
        <title>Nitrite-driven anaerobic methane oxidation by oxygenic bacteria.</title>
        <authorList>
            <person name="Ettwig K.F."/>
            <person name="Butler M.K."/>
            <person name="Le Paslier D."/>
            <person name="Pelletier E."/>
            <person name="Mangenot S."/>
            <person name="Kuypers M.M.M."/>
            <person name="Schreiber F."/>
            <person name="Dutilh B.E."/>
            <person name="Zedelius J."/>
            <person name="de Beer D."/>
            <person name="Gloerich J."/>
            <person name="Wessels H.J.C.T."/>
            <person name="van Allen T."/>
            <person name="Luesken F."/>
            <person name="Wu M."/>
            <person name="van de Pas-Schoonen K.T."/>
            <person name="Op den Camp H.J.M."/>
            <person name="Janssen-Megens E.M."/>
            <person name="Francoijs K-J."/>
            <person name="Stunnenberg H."/>
            <person name="Weissenbach J."/>
            <person name="Jetten M.S.M."/>
            <person name="Strous M."/>
        </authorList>
    </citation>
    <scope>NUCLEOTIDE SEQUENCE [LARGE SCALE GENOMIC DNA]</scope>
</reference>
<dbReference type="CDD" id="cd01658">
    <property type="entry name" value="Ribosomal_L30"/>
    <property type="match status" value="1"/>
</dbReference>
<dbReference type="InterPro" id="IPR016082">
    <property type="entry name" value="Ribosomal_uL30_ferredoxin-like"/>
</dbReference>
<evidence type="ECO:0000256" key="2">
    <source>
        <dbReference type="ARBA" id="ARBA00011838"/>
    </source>
</evidence>
<comment type="similarity">
    <text evidence="1 6">Belongs to the universal ribosomal protein uL30 family.</text>
</comment>
<evidence type="ECO:0000256" key="6">
    <source>
        <dbReference type="RuleBase" id="RU003734"/>
    </source>
</evidence>
<proteinExistence type="inferred from homology"/>
<dbReference type="InterPro" id="IPR018038">
    <property type="entry name" value="Ribosomal_uL30_CS"/>
</dbReference>
<dbReference type="Gene3D" id="3.30.1390.20">
    <property type="entry name" value="Ribosomal protein L30, ferredoxin-like fold domain"/>
    <property type="match status" value="1"/>
</dbReference>
<dbReference type="GO" id="GO:0022625">
    <property type="term" value="C:cytosolic large ribosomal subunit"/>
    <property type="evidence" value="ECO:0007669"/>
    <property type="project" value="TreeGrafter"/>
</dbReference>
<evidence type="ECO:0000259" key="7">
    <source>
        <dbReference type="Pfam" id="PF00327"/>
    </source>
</evidence>
<dbReference type="PANTHER" id="PTHR15892:SF2">
    <property type="entry name" value="LARGE RIBOSOMAL SUBUNIT PROTEIN UL30M"/>
    <property type="match status" value="1"/>
</dbReference>
<organism evidence="8 9">
    <name type="scientific">Methylomirabilis oxygeniifera</name>
    <dbReference type="NCBI Taxonomy" id="671143"/>
    <lineage>
        <taxon>Bacteria</taxon>
        <taxon>Candidatus Methylomirabilota</taxon>
        <taxon>Candidatus Methylomirabilia</taxon>
        <taxon>Candidatus Methylomirabilales</taxon>
        <taxon>Candidatus Methylomirabilaceae</taxon>
        <taxon>Candidatus Methylomirabilis</taxon>
    </lineage>
</organism>
<dbReference type="eggNOG" id="COG1841">
    <property type="taxonomic scope" value="Bacteria"/>
</dbReference>
<dbReference type="GO" id="GO:0006412">
    <property type="term" value="P:translation"/>
    <property type="evidence" value="ECO:0007669"/>
    <property type="project" value="InterPro"/>
</dbReference>
<dbReference type="Proteomes" id="UP000006898">
    <property type="component" value="Chromosome"/>
</dbReference>
<dbReference type="SUPFAM" id="SSF55129">
    <property type="entry name" value="Ribosomal protein L30p/L7e"/>
    <property type="match status" value="1"/>
</dbReference>
<sequence>MDKGLRIILRKSKIGHPAHQDRVLAGLGLRRINQSVVRADTPNIRGMIRKVIHLVEVQQVDSEERG</sequence>
<comment type="subunit">
    <text evidence="2">Part of the 50S ribosomal subunit.</text>
</comment>
<evidence type="ECO:0000256" key="1">
    <source>
        <dbReference type="ARBA" id="ARBA00007594"/>
    </source>
</evidence>
<dbReference type="HAMAP" id="MF_01371_B">
    <property type="entry name" value="Ribosomal_uL30_B"/>
    <property type="match status" value="1"/>
</dbReference>
<evidence type="ECO:0000256" key="4">
    <source>
        <dbReference type="ARBA" id="ARBA00023274"/>
    </source>
</evidence>
<dbReference type="PROSITE" id="PS00634">
    <property type="entry name" value="RIBOSOMAL_L30"/>
    <property type="match status" value="1"/>
</dbReference>
<dbReference type="KEGG" id="mox:DAMO_0557"/>
<dbReference type="PANTHER" id="PTHR15892">
    <property type="entry name" value="MITOCHONDRIAL RIBOSOMAL PROTEIN L30"/>
    <property type="match status" value="1"/>
</dbReference>
<evidence type="ECO:0000256" key="3">
    <source>
        <dbReference type="ARBA" id="ARBA00022980"/>
    </source>
</evidence>
<evidence type="ECO:0000313" key="8">
    <source>
        <dbReference type="EMBL" id="CBE67633.1"/>
    </source>
</evidence>
<evidence type="ECO:0000256" key="5">
    <source>
        <dbReference type="ARBA" id="ARBA00035492"/>
    </source>
</evidence>
<protein>
    <recommendedName>
        <fullName evidence="5">50S ribosomal protein L30</fullName>
    </recommendedName>
</protein>
<dbReference type="InterPro" id="IPR036919">
    <property type="entry name" value="Ribo_uL30_ferredoxin-like_sf"/>
</dbReference>
<evidence type="ECO:0000313" key="9">
    <source>
        <dbReference type="Proteomes" id="UP000006898"/>
    </source>
</evidence>
<dbReference type="InterPro" id="IPR005996">
    <property type="entry name" value="Ribosomal_uL30_bac-type"/>
</dbReference>
<dbReference type="STRING" id="671143.DAMO_0557"/>
<keyword evidence="3 6" id="KW-0689">Ribosomal protein</keyword>
<dbReference type="NCBIfam" id="TIGR01308">
    <property type="entry name" value="rpmD_bact"/>
    <property type="match status" value="1"/>
</dbReference>
<name>D5MKI6_METO1</name>
<accession>D5MKI6</accession>
<dbReference type="Pfam" id="PF00327">
    <property type="entry name" value="Ribosomal_L30"/>
    <property type="match status" value="1"/>
</dbReference>